<comment type="caution">
    <text evidence="2">The sequence shown here is derived from an EMBL/GenBank/DDBJ whole genome shotgun (WGS) entry which is preliminary data.</text>
</comment>
<keyword evidence="2" id="KW-0808">Transferase</keyword>
<dbReference type="InterPro" id="IPR013216">
    <property type="entry name" value="Methyltransf_11"/>
</dbReference>
<dbReference type="RefSeq" id="WP_153318374.1">
    <property type="nucleotide sequence ID" value="NZ_WISP01000125.1"/>
</dbReference>
<dbReference type="PANTHER" id="PTHR43591:SF110">
    <property type="entry name" value="RHODANESE DOMAIN-CONTAINING PROTEIN"/>
    <property type="match status" value="1"/>
</dbReference>
<keyword evidence="2" id="KW-0489">Methyltransferase</keyword>
<evidence type="ECO:0000259" key="1">
    <source>
        <dbReference type="Pfam" id="PF08241"/>
    </source>
</evidence>
<evidence type="ECO:0000313" key="2">
    <source>
        <dbReference type="EMBL" id="MQW05340.1"/>
    </source>
</evidence>
<gene>
    <name evidence="2" type="ORF">GHK45_16685</name>
</gene>
<organism evidence="2">
    <name type="scientific">Rhizobium meliloti</name>
    <name type="common">Ensifer meliloti</name>
    <name type="synonym">Sinorhizobium meliloti</name>
    <dbReference type="NCBI Taxonomy" id="382"/>
    <lineage>
        <taxon>Bacteria</taxon>
        <taxon>Pseudomonadati</taxon>
        <taxon>Pseudomonadota</taxon>
        <taxon>Alphaproteobacteria</taxon>
        <taxon>Hyphomicrobiales</taxon>
        <taxon>Rhizobiaceae</taxon>
        <taxon>Sinorhizobium/Ensifer group</taxon>
        <taxon>Sinorhizobium</taxon>
    </lineage>
</organism>
<proteinExistence type="predicted"/>
<dbReference type="InterPro" id="IPR029063">
    <property type="entry name" value="SAM-dependent_MTases_sf"/>
</dbReference>
<dbReference type="PANTHER" id="PTHR43591">
    <property type="entry name" value="METHYLTRANSFERASE"/>
    <property type="match status" value="1"/>
</dbReference>
<dbReference type="Pfam" id="PF08241">
    <property type="entry name" value="Methyltransf_11"/>
    <property type="match status" value="1"/>
</dbReference>
<feature type="domain" description="Methyltransferase type 11" evidence="1">
    <location>
        <begin position="117"/>
        <end position="166"/>
    </location>
</feature>
<dbReference type="CDD" id="cd02440">
    <property type="entry name" value="AdoMet_MTases"/>
    <property type="match status" value="1"/>
</dbReference>
<sequence>MAHANLPLHIASRYTLDYRRFIAKNTEMADPKVHCPCCGSSFKEWRPVFGRGRKAECHICHSFERHRHIWITLDNDPDFFKAGSSLLHFAPEPFFKTVFGQNPSIDYYDCDLAKERATYQVDITDIPFDDGKFDRIICSHVLEHVPNDRKGMRELRRVLKRGGIAYVMVPSEHRPETYEDPSINTPELRLEHYGQETHVRIYSRNDFIKRLEEAGFKVETQFPKVKWGDDMCREFLLGDNIYICR</sequence>
<dbReference type="EMBL" id="WISP01000125">
    <property type="protein sequence ID" value="MQW05340.1"/>
    <property type="molecule type" value="Genomic_DNA"/>
</dbReference>
<protein>
    <submittedName>
        <fullName evidence="2">Methyltransferase domain-containing protein</fullName>
    </submittedName>
</protein>
<dbReference type="SUPFAM" id="SSF53335">
    <property type="entry name" value="S-adenosyl-L-methionine-dependent methyltransferases"/>
    <property type="match status" value="1"/>
</dbReference>
<dbReference type="GO" id="GO:0008757">
    <property type="term" value="F:S-adenosylmethionine-dependent methyltransferase activity"/>
    <property type="evidence" value="ECO:0007669"/>
    <property type="project" value="InterPro"/>
</dbReference>
<dbReference type="AlphaFoldDB" id="A0A6A7ZRP5"/>
<dbReference type="GO" id="GO:0032259">
    <property type="term" value="P:methylation"/>
    <property type="evidence" value="ECO:0007669"/>
    <property type="project" value="UniProtKB-KW"/>
</dbReference>
<dbReference type="Gene3D" id="3.40.50.150">
    <property type="entry name" value="Vaccinia Virus protein VP39"/>
    <property type="match status" value="1"/>
</dbReference>
<reference evidence="2" key="1">
    <citation type="journal article" date="2013" name="Genome Biol.">
        <title>Comparative genomics of the core and accessory genomes of 48 Sinorhizobium strains comprising five genospecies.</title>
        <authorList>
            <person name="Sugawara M."/>
            <person name="Epstein B."/>
            <person name="Badgley B.D."/>
            <person name="Unno T."/>
            <person name="Xu L."/>
            <person name="Reese J."/>
            <person name="Gyaneshwar P."/>
            <person name="Denny R."/>
            <person name="Mudge J."/>
            <person name="Bharti A.K."/>
            <person name="Farmer A.D."/>
            <person name="May G.D."/>
            <person name="Woodward J.E."/>
            <person name="Medigue C."/>
            <person name="Vallenet D."/>
            <person name="Lajus A."/>
            <person name="Rouy Z."/>
            <person name="Martinez-Vaz B."/>
            <person name="Tiffin P."/>
            <person name="Young N.D."/>
            <person name="Sadowsky M.J."/>
        </authorList>
    </citation>
    <scope>NUCLEOTIDE SEQUENCE</scope>
    <source>
        <strain evidence="2">M30</strain>
    </source>
</reference>
<accession>A0A6A7ZRP5</accession>
<name>A0A6A7ZRP5_RHIML</name>